<sequence length="1026" mass="118059">MAEDLLSRFDDYSSIGGAGGGMGGLEGQRRERSLGGGVNPFGDVVVEGGTYRQQSQEKPVERKAQEYPILRRQDITRIRIPSHITHVVVSNNLLTVAVLGNTIYRFDLKEAKPPEMCEIKRDDDVRIHKMFQDPKSHHLLVCMESKEMYHIARGGVKKTQPRLQPRLKGHLVESVAWNKLEISEHSTGAILLGTNNGVICEAQVQVDSKRSSCTELYQLMPDMTGSAESVTGLLMEPFPKYNDKWYILATTPCRVYQFIGHINTKNEPQFMELFSFYNDQVKVQFQEIPGSLKDSKLCVWPPHSPEPPIAFAWLTGAGVYYSTLVFGDQQPGETLFLEKNLIPYSAVAETGEDIVIEWDQSDLVLPIGLALTKFHCVLLYRDKIVAICHLNNKKVFEEPFNARRNGPLLAMSTDPVTRNIWTNAKMNLMMYSPHAESRNVWKIYLDQEKFDLAQKYAADDQQNLDSILIRQAEHYFTKGRYEDAAIVFSRSRLSFEQVTLKFMQINKKEALKLFLKRKLALLSPKDLTQRTMLSTWLTELYLNELGNLSDERNMEAYLRLQKEFHDFLDLPELKKCFSDNSRTIYDLMASHGSTDDIIYFAKTMRDYDKVITHYIQQYKYEDALDILTEQAAMALHHPEKNERKILFQKFAGFYYKFSPVFVKHIPMKTVQSWIAAGRYLDPKKLIPSLIQPRQTDEALQDEQNAAAIIYLEHCVNSLQSEVMSVHNFLISSYANSKEGTDHRKLREYLINQSKSGFAPLYDPHYALRLCLDNGRLNVPCVYIYSAMGLYEESVSLALKCNEVTLARTIINENAMVRKDTQLQKKLWLMIAQHVIKEKKDIKGAMQFLKDCNVLKIEDILPFFSDVVTIDQFKDAICDSLQEYNSHIEQLKKEMQGATESARNIRSDIQEIRNKSVLIKSSEKCNVCQGRLLSRAFYMFPCRHTFHRDCLTDVIASTLSANETRRMNSLIHLAEESRDLKERETSKHQLDQLIANDCPYCGMKMIWSISLPLIPIRDLDQLIESWN</sequence>
<dbReference type="OrthoDB" id="1845386at2759"/>
<dbReference type="SUPFAM" id="SSF57850">
    <property type="entry name" value="RING/U-box"/>
    <property type="match status" value="1"/>
</dbReference>
<gene>
    <name evidence="11" type="primary">100638935</name>
</gene>
<evidence type="ECO:0000259" key="10">
    <source>
        <dbReference type="SMART" id="SM00184"/>
    </source>
</evidence>
<dbReference type="GO" id="GO:0030897">
    <property type="term" value="C:HOPS complex"/>
    <property type="evidence" value="ECO:0007669"/>
    <property type="project" value="TreeGrafter"/>
</dbReference>
<proteinExistence type="inferred from homology"/>
<evidence type="ECO:0000256" key="6">
    <source>
        <dbReference type="ARBA" id="ARBA00022833"/>
    </source>
</evidence>
<keyword evidence="4" id="KW-0479">Metal-binding</keyword>
<dbReference type="GO" id="GO:0007040">
    <property type="term" value="P:lysosome organization"/>
    <property type="evidence" value="ECO:0007669"/>
    <property type="project" value="TreeGrafter"/>
</dbReference>
<feature type="coiled-coil region" evidence="9">
    <location>
        <begin position="873"/>
        <end position="914"/>
    </location>
</feature>
<dbReference type="EnsemblMetazoa" id="XM_011404913.2">
    <property type="protein sequence ID" value="XP_011403215.1"/>
    <property type="gene ID" value="LOC100638935"/>
</dbReference>
<dbReference type="InterPro" id="IPR013083">
    <property type="entry name" value="Znf_RING/FYVE/PHD"/>
</dbReference>
<feature type="repeat" description="CHCR" evidence="8">
    <location>
        <begin position="683"/>
        <end position="843"/>
    </location>
</feature>
<organism evidence="11">
    <name type="scientific">Amphimedon queenslandica</name>
    <name type="common">Sponge</name>
    <dbReference type="NCBI Taxonomy" id="400682"/>
    <lineage>
        <taxon>Eukaryota</taxon>
        <taxon>Metazoa</taxon>
        <taxon>Porifera</taxon>
        <taxon>Demospongiae</taxon>
        <taxon>Heteroscleromorpha</taxon>
        <taxon>Haplosclerida</taxon>
        <taxon>Niphatidae</taxon>
        <taxon>Amphimedon</taxon>
    </lineage>
</organism>
<dbReference type="eggNOG" id="KOG2034">
    <property type="taxonomic scope" value="Eukaryota"/>
</dbReference>
<evidence type="ECO:0000256" key="9">
    <source>
        <dbReference type="SAM" id="Coils"/>
    </source>
</evidence>
<evidence type="ECO:0000313" key="11">
    <source>
        <dbReference type="EnsemblMetazoa" id="Aqu2.1.34865_001"/>
    </source>
</evidence>
<keyword evidence="6" id="KW-0862">Zinc</keyword>
<evidence type="ECO:0000256" key="4">
    <source>
        <dbReference type="ARBA" id="ARBA00022723"/>
    </source>
</evidence>
<reference evidence="12" key="1">
    <citation type="journal article" date="2010" name="Nature">
        <title>The Amphimedon queenslandica genome and the evolution of animal complexity.</title>
        <authorList>
            <person name="Srivastava M."/>
            <person name="Simakov O."/>
            <person name="Chapman J."/>
            <person name="Fahey B."/>
            <person name="Gauthier M.E."/>
            <person name="Mitros T."/>
            <person name="Richards G.S."/>
            <person name="Conaco C."/>
            <person name="Dacre M."/>
            <person name="Hellsten U."/>
            <person name="Larroux C."/>
            <person name="Putnam N.H."/>
            <person name="Stanke M."/>
            <person name="Adamska M."/>
            <person name="Darling A."/>
            <person name="Degnan S.M."/>
            <person name="Oakley T.H."/>
            <person name="Plachetzki D.C."/>
            <person name="Zhai Y."/>
            <person name="Adamski M."/>
            <person name="Calcino A."/>
            <person name="Cummins S.F."/>
            <person name="Goodstein D.M."/>
            <person name="Harris C."/>
            <person name="Jackson D.J."/>
            <person name="Leys S.P."/>
            <person name="Shu S."/>
            <person name="Woodcroft B.J."/>
            <person name="Vervoort M."/>
            <person name="Kosik K.S."/>
            <person name="Manning G."/>
            <person name="Degnan B.M."/>
            <person name="Rokhsar D.S."/>
        </authorList>
    </citation>
    <scope>NUCLEOTIDE SEQUENCE [LARGE SCALE GENOMIC DNA]</scope>
</reference>
<accession>A0A1X7V3M8</accession>
<dbReference type="InterPro" id="IPR007810">
    <property type="entry name" value="Pep3/Vps18_beta-prop"/>
</dbReference>
<evidence type="ECO:0000256" key="1">
    <source>
        <dbReference type="ARBA" id="ARBA00004492"/>
    </source>
</evidence>
<feature type="domain" description="RING-type" evidence="10">
    <location>
        <begin position="924"/>
        <end position="1000"/>
    </location>
</feature>
<dbReference type="InterPro" id="IPR000547">
    <property type="entry name" value="Clathrin_H-chain/VPS_repeat"/>
</dbReference>
<protein>
    <recommendedName>
        <fullName evidence="3">Vacuolar protein sorting-associated protein 18 homolog</fullName>
    </recommendedName>
</protein>
<dbReference type="SMART" id="SM00184">
    <property type="entry name" value="RING"/>
    <property type="match status" value="1"/>
</dbReference>
<keyword evidence="7" id="KW-0472">Membrane</keyword>
<dbReference type="KEGG" id="aqu:100638935"/>
<keyword evidence="5" id="KW-0863">Zinc-finger</keyword>
<dbReference type="GO" id="GO:0008333">
    <property type="term" value="P:endosome to lysosome transport"/>
    <property type="evidence" value="ECO:0007669"/>
    <property type="project" value="TreeGrafter"/>
</dbReference>
<comment type="subcellular location">
    <subcellularLocation>
        <location evidence="1">Late endosome membrane</location>
        <topology evidence="1">Peripheral membrane protein</topology>
        <orientation evidence="1">Cytoplasmic side</orientation>
    </subcellularLocation>
</comment>
<dbReference type="PROSITE" id="PS50236">
    <property type="entry name" value="CHCR"/>
    <property type="match status" value="1"/>
</dbReference>
<dbReference type="EnsemblMetazoa" id="Aqu2.1.34865_001">
    <property type="protein sequence ID" value="Aqu2.1.34865_001"/>
    <property type="gene ID" value="Aqu2.1.34865"/>
</dbReference>
<keyword evidence="9" id="KW-0175">Coiled coil</keyword>
<dbReference type="GO" id="GO:0008270">
    <property type="term" value="F:zinc ion binding"/>
    <property type="evidence" value="ECO:0007669"/>
    <property type="project" value="UniProtKB-KW"/>
</dbReference>
<dbReference type="AlphaFoldDB" id="A0A1X7V3M8"/>
<dbReference type="PANTHER" id="PTHR23323">
    <property type="entry name" value="VACUOLAR PROTEIN SORTING-ASSOCIATED PROTEIN"/>
    <property type="match status" value="1"/>
</dbReference>
<dbReference type="PANTHER" id="PTHR23323:SF26">
    <property type="entry name" value="VACUOLAR PROTEIN SORTING-ASSOCIATED PROTEIN 18 HOMOLOG"/>
    <property type="match status" value="1"/>
</dbReference>
<dbReference type="GO" id="GO:0006886">
    <property type="term" value="P:intracellular protein transport"/>
    <property type="evidence" value="ECO:0007669"/>
    <property type="project" value="UniProtKB-UniRule"/>
</dbReference>
<dbReference type="GO" id="GO:0031902">
    <property type="term" value="C:late endosome membrane"/>
    <property type="evidence" value="ECO:0007669"/>
    <property type="project" value="UniProtKB-SubCell"/>
</dbReference>
<evidence type="ECO:0000256" key="3">
    <source>
        <dbReference type="ARBA" id="ARBA00017338"/>
    </source>
</evidence>
<keyword evidence="12" id="KW-1185">Reference proteome</keyword>
<dbReference type="STRING" id="400682.A0A1X7V3M8"/>
<dbReference type="InterPro" id="IPR001841">
    <property type="entry name" value="Znf_RING"/>
</dbReference>
<dbReference type="GO" id="GO:0007032">
    <property type="term" value="P:endosome organization"/>
    <property type="evidence" value="ECO:0007669"/>
    <property type="project" value="TreeGrafter"/>
</dbReference>
<dbReference type="InParanoid" id="A0A1X7V3M8"/>
<dbReference type="GO" id="GO:0006904">
    <property type="term" value="P:vesicle docking involved in exocytosis"/>
    <property type="evidence" value="ECO:0007669"/>
    <property type="project" value="TreeGrafter"/>
</dbReference>
<comment type="similarity">
    <text evidence="2">Belongs to the VPS18 family.</text>
</comment>
<dbReference type="Gene3D" id="3.30.40.10">
    <property type="entry name" value="Zinc/RING finger domain, C3HC4 (zinc finger)"/>
    <property type="match status" value="1"/>
</dbReference>
<dbReference type="GO" id="GO:0030674">
    <property type="term" value="F:protein-macromolecule adaptor activity"/>
    <property type="evidence" value="ECO:0007669"/>
    <property type="project" value="TreeGrafter"/>
</dbReference>
<dbReference type="Pfam" id="PF05131">
    <property type="entry name" value="Pep3_Vps18"/>
    <property type="match status" value="1"/>
</dbReference>
<dbReference type="CDD" id="cd16462">
    <property type="entry name" value="RING-H2_Pep3p-like"/>
    <property type="match status" value="1"/>
</dbReference>
<evidence type="ECO:0000256" key="2">
    <source>
        <dbReference type="ARBA" id="ARBA00010454"/>
    </source>
</evidence>
<name>A0A1X7V3M8_AMPQE</name>
<dbReference type="Proteomes" id="UP000007879">
    <property type="component" value="Unassembled WGS sequence"/>
</dbReference>
<evidence type="ECO:0000313" key="12">
    <source>
        <dbReference type="Proteomes" id="UP000007879"/>
    </source>
</evidence>
<evidence type="ECO:0000256" key="7">
    <source>
        <dbReference type="ARBA" id="ARBA00023136"/>
    </source>
</evidence>
<dbReference type="GO" id="GO:0048284">
    <property type="term" value="P:organelle fusion"/>
    <property type="evidence" value="ECO:0007669"/>
    <property type="project" value="TreeGrafter"/>
</dbReference>
<reference evidence="11" key="2">
    <citation type="submission" date="2017-05" db="UniProtKB">
        <authorList>
            <consortium name="EnsemblMetazoa"/>
        </authorList>
    </citation>
    <scope>IDENTIFICATION</scope>
</reference>
<evidence type="ECO:0000256" key="5">
    <source>
        <dbReference type="ARBA" id="ARBA00022771"/>
    </source>
</evidence>
<evidence type="ECO:0000256" key="8">
    <source>
        <dbReference type="PROSITE-ProRule" id="PRU01006"/>
    </source>
</evidence>
<dbReference type="InterPro" id="IPR058919">
    <property type="entry name" value="Pep3/Vps18_RING_C"/>
</dbReference>
<dbReference type="Pfam" id="PF26148">
    <property type="entry name" value="VPS18_RING_C"/>
    <property type="match status" value="1"/>
</dbReference>